<comment type="caution">
    <text evidence="1">The sequence shown here is derived from an EMBL/GenBank/DDBJ whole genome shotgun (WGS) entry which is preliminary data.</text>
</comment>
<reference evidence="1 2" key="1">
    <citation type="submission" date="2014-07" db="EMBL/GenBank/DDBJ databases">
        <title>Draft genome of Clostridium celerecrescens 152B isolated from sediments associated with methane hydrate from Krishna Godavari basin.</title>
        <authorList>
            <person name="Honkalas V.S."/>
            <person name="Dabir A.P."/>
            <person name="Arora P."/>
            <person name="Dhakephalkar P.K."/>
        </authorList>
    </citation>
    <scope>NUCLEOTIDE SEQUENCE [LARGE SCALE GENOMIC DNA]</scope>
    <source>
        <strain evidence="1 2">152B</strain>
    </source>
</reference>
<evidence type="ECO:0000313" key="2">
    <source>
        <dbReference type="Proteomes" id="UP000028525"/>
    </source>
</evidence>
<name>A0A084JQ41_9FIRM</name>
<sequence>MNAKGNSTLTNHFTNHAGDFGYTTETQYLNGARNFLEKPLTSTIQSFTSSGGTYFRYDTVTNEFGIINQYGGISTYFRPTEGLNYWLEQIKLYAPK</sequence>
<dbReference type="EMBL" id="JPME01000007">
    <property type="protein sequence ID" value="KEZ91075.1"/>
    <property type="molecule type" value="Genomic_DNA"/>
</dbReference>
<accession>A0A084JQ41</accession>
<dbReference type="Proteomes" id="UP000028525">
    <property type="component" value="Unassembled WGS sequence"/>
</dbReference>
<protein>
    <submittedName>
        <fullName evidence="1">Hemagglutination protein</fullName>
    </submittedName>
</protein>
<keyword evidence="2" id="KW-1185">Reference proteome</keyword>
<dbReference type="STRING" id="29354.IO98_04770"/>
<proteinExistence type="predicted"/>
<dbReference type="AlphaFoldDB" id="A0A084JQ41"/>
<organism evidence="1 2">
    <name type="scientific">Lacrimispora celerecrescens</name>
    <dbReference type="NCBI Taxonomy" id="29354"/>
    <lineage>
        <taxon>Bacteria</taxon>
        <taxon>Bacillati</taxon>
        <taxon>Bacillota</taxon>
        <taxon>Clostridia</taxon>
        <taxon>Lachnospirales</taxon>
        <taxon>Lachnospiraceae</taxon>
        <taxon>Lacrimispora</taxon>
    </lineage>
</organism>
<gene>
    <name evidence="1" type="ORF">IO98_04770</name>
</gene>
<evidence type="ECO:0000313" key="1">
    <source>
        <dbReference type="EMBL" id="KEZ91075.1"/>
    </source>
</evidence>